<dbReference type="Gene3D" id="2.60.40.420">
    <property type="entry name" value="Cupredoxins - blue copper proteins"/>
    <property type="match status" value="3"/>
</dbReference>
<evidence type="ECO:0000313" key="8">
    <source>
        <dbReference type="EMBL" id="KAK3209283.1"/>
    </source>
</evidence>
<protein>
    <recommendedName>
        <fullName evidence="10">Laccase</fullName>
    </recommendedName>
</protein>
<proteinExistence type="inferred from homology"/>
<evidence type="ECO:0000256" key="1">
    <source>
        <dbReference type="ARBA" id="ARBA00010609"/>
    </source>
</evidence>
<dbReference type="GO" id="GO:0016491">
    <property type="term" value="F:oxidoreductase activity"/>
    <property type="evidence" value="ECO:0007669"/>
    <property type="project" value="UniProtKB-KW"/>
</dbReference>
<reference evidence="8 9" key="1">
    <citation type="submission" date="2021-02" db="EMBL/GenBank/DDBJ databases">
        <title>Genome assembly of Pseudopithomyces chartarum.</title>
        <authorList>
            <person name="Jauregui R."/>
            <person name="Singh J."/>
            <person name="Voisey C."/>
        </authorList>
    </citation>
    <scope>NUCLEOTIDE SEQUENCE [LARGE SCALE GENOMIC DNA]</scope>
    <source>
        <strain evidence="8 9">AGR01</strain>
    </source>
</reference>
<feature type="domain" description="Plastocyanin-like" evidence="7">
    <location>
        <begin position="76"/>
        <end position="188"/>
    </location>
</feature>
<dbReference type="Pfam" id="PF00394">
    <property type="entry name" value="Cu-oxidase"/>
    <property type="match status" value="1"/>
</dbReference>
<evidence type="ECO:0000313" key="9">
    <source>
        <dbReference type="Proteomes" id="UP001280581"/>
    </source>
</evidence>
<comment type="similarity">
    <text evidence="1">Belongs to the multicopper oxidase family.</text>
</comment>
<dbReference type="AlphaFoldDB" id="A0AAN6RGI2"/>
<evidence type="ECO:0000259" key="5">
    <source>
        <dbReference type="Pfam" id="PF00394"/>
    </source>
</evidence>
<dbReference type="InterPro" id="IPR011706">
    <property type="entry name" value="Cu-oxidase_C"/>
</dbReference>
<evidence type="ECO:0000256" key="2">
    <source>
        <dbReference type="ARBA" id="ARBA00022723"/>
    </source>
</evidence>
<dbReference type="PANTHER" id="PTHR11709:SF71">
    <property type="entry name" value="OXIDOREDUCTASE TPCJ"/>
    <property type="match status" value="1"/>
</dbReference>
<keyword evidence="9" id="KW-1185">Reference proteome</keyword>
<evidence type="ECO:0008006" key="10">
    <source>
        <dbReference type="Google" id="ProtNLM"/>
    </source>
</evidence>
<keyword evidence="4" id="KW-0186">Copper</keyword>
<accession>A0AAN6RGI2</accession>
<dbReference type="InterPro" id="IPR045087">
    <property type="entry name" value="Cu-oxidase_fam"/>
</dbReference>
<keyword evidence="2" id="KW-0479">Metal-binding</keyword>
<name>A0AAN6RGI2_9PLEO</name>
<dbReference type="FunFam" id="2.60.40.420:FF:000021">
    <property type="entry name" value="Extracellular dihydrogeodin oxidase/laccase"/>
    <property type="match status" value="1"/>
</dbReference>
<sequence>MSLTVPPIDAPVPEVPWKYAKRGIHSPHTGRQYDTGACQNGPESRSCWGDYNIDTDSYKYWPSTGNTVKYNFEISNMSLAPDGYWKHMSVVNGQYPGPTLEANWGDEIEVTVTNNLMTNGTGIHWHGVRQLGSFEQDGTAGLTECPIPPGGSKTYRFKATQYGTSWYHSHYSAQYSDGLLGPIVIHGPATQNYDIDLGAFPISDWFHAPAFAIDAQQLHANGPPTGDNYLINGSMTSFAGGQYAVTTLTKGKSHLLRLINTGINNWVNVALDGHPFTVVAADFVPIVPYTTNSLTIAVGQRYDVIISANSTEGNYWLRVGPGGGGCDGPNLNAANIRSIFHYNGAPEANPNSTATAPLSTGCNDEANVVPWHKSQVPQSTPQEMEVSFSTTSVTGENLVQWLIDDSPMHMDYSRPSIQHIFDQNGTFEKWENIYEIGTANSWQYWVIQQDPANFAAVPHPIHLHGHDFYVLDSQAGASWTGDISRLKMDNPTRRDTATLPAKGYLVLAFESDNPGVWLMHCHIPFHLTQGFGVQFAERKSDIKNRMGGFGNVKQECDNWVAWREKAYPDGFSEGDVSL</sequence>
<dbReference type="Pfam" id="PF07731">
    <property type="entry name" value="Cu-oxidase_2"/>
    <property type="match status" value="1"/>
</dbReference>
<dbReference type="InterPro" id="IPR011707">
    <property type="entry name" value="Cu-oxidase-like_N"/>
</dbReference>
<dbReference type="CDD" id="cd13854">
    <property type="entry name" value="CuRO_1_MaLCC_like"/>
    <property type="match status" value="1"/>
</dbReference>
<dbReference type="SUPFAM" id="SSF49503">
    <property type="entry name" value="Cupredoxins"/>
    <property type="match status" value="3"/>
</dbReference>
<dbReference type="InterPro" id="IPR001117">
    <property type="entry name" value="Cu-oxidase_2nd"/>
</dbReference>
<comment type="caution">
    <text evidence="8">The sequence shown here is derived from an EMBL/GenBank/DDBJ whole genome shotgun (WGS) entry which is preliminary data.</text>
</comment>
<dbReference type="GO" id="GO:0005507">
    <property type="term" value="F:copper ion binding"/>
    <property type="evidence" value="ECO:0007669"/>
    <property type="project" value="InterPro"/>
</dbReference>
<dbReference type="CDD" id="cd13901">
    <property type="entry name" value="CuRO_3_MaLCC_like"/>
    <property type="match status" value="1"/>
</dbReference>
<evidence type="ECO:0000256" key="3">
    <source>
        <dbReference type="ARBA" id="ARBA00023002"/>
    </source>
</evidence>
<organism evidence="8 9">
    <name type="scientific">Pseudopithomyces chartarum</name>
    <dbReference type="NCBI Taxonomy" id="1892770"/>
    <lineage>
        <taxon>Eukaryota</taxon>
        <taxon>Fungi</taxon>
        <taxon>Dikarya</taxon>
        <taxon>Ascomycota</taxon>
        <taxon>Pezizomycotina</taxon>
        <taxon>Dothideomycetes</taxon>
        <taxon>Pleosporomycetidae</taxon>
        <taxon>Pleosporales</taxon>
        <taxon>Massarineae</taxon>
        <taxon>Didymosphaeriaceae</taxon>
        <taxon>Pseudopithomyces</taxon>
    </lineage>
</organism>
<gene>
    <name evidence="8" type="ORF">GRF29_69g1361796</name>
</gene>
<dbReference type="Proteomes" id="UP001280581">
    <property type="component" value="Unassembled WGS sequence"/>
</dbReference>
<evidence type="ECO:0000259" key="6">
    <source>
        <dbReference type="Pfam" id="PF07731"/>
    </source>
</evidence>
<evidence type="ECO:0000259" key="7">
    <source>
        <dbReference type="Pfam" id="PF07732"/>
    </source>
</evidence>
<dbReference type="EMBL" id="WVTA01000006">
    <property type="protein sequence ID" value="KAK3209283.1"/>
    <property type="molecule type" value="Genomic_DNA"/>
</dbReference>
<dbReference type="Pfam" id="PF07732">
    <property type="entry name" value="Cu-oxidase_3"/>
    <property type="match status" value="1"/>
</dbReference>
<dbReference type="CDD" id="cd13880">
    <property type="entry name" value="CuRO_2_MaLCC_like"/>
    <property type="match status" value="1"/>
</dbReference>
<feature type="domain" description="Plastocyanin-like" evidence="5">
    <location>
        <begin position="201"/>
        <end position="345"/>
    </location>
</feature>
<dbReference type="InterPro" id="IPR008972">
    <property type="entry name" value="Cupredoxin"/>
</dbReference>
<evidence type="ECO:0000256" key="4">
    <source>
        <dbReference type="ARBA" id="ARBA00023008"/>
    </source>
</evidence>
<feature type="domain" description="Plastocyanin-like" evidence="6">
    <location>
        <begin position="419"/>
        <end position="539"/>
    </location>
</feature>
<dbReference type="PANTHER" id="PTHR11709">
    <property type="entry name" value="MULTI-COPPER OXIDASE"/>
    <property type="match status" value="1"/>
</dbReference>
<dbReference type="FunFam" id="2.60.40.420:FF:000045">
    <property type="entry name" value="Laccase 2"/>
    <property type="match status" value="1"/>
</dbReference>
<keyword evidence="3" id="KW-0560">Oxidoreductase</keyword>